<feature type="transmembrane region" description="Helical" evidence="6">
    <location>
        <begin position="162"/>
        <end position="183"/>
    </location>
</feature>
<evidence type="ECO:0000259" key="7">
    <source>
        <dbReference type="SMART" id="SM00014"/>
    </source>
</evidence>
<evidence type="ECO:0000256" key="5">
    <source>
        <dbReference type="ARBA" id="ARBA00023136"/>
    </source>
</evidence>
<evidence type="ECO:0000256" key="3">
    <source>
        <dbReference type="ARBA" id="ARBA00022801"/>
    </source>
</evidence>
<dbReference type="GO" id="GO:0016020">
    <property type="term" value="C:membrane"/>
    <property type="evidence" value="ECO:0007669"/>
    <property type="project" value="UniProtKB-SubCell"/>
</dbReference>
<feature type="transmembrane region" description="Helical" evidence="6">
    <location>
        <begin position="25"/>
        <end position="48"/>
    </location>
</feature>
<dbReference type="InterPro" id="IPR036938">
    <property type="entry name" value="PAP2/HPO_sf"/>
</dbReference>
<dbReference type="STRING" id="105984.A0A427Y009"/>
<reference evidence="8 9" key="1">
    <citation type="submission" date="2018-11" db="EMBL/GenBank/DDBJ databases">
        <title>Genome sequence of Apiotrichum porosum DSM 27194.</title>
        <authorList>
            <person name="Aliyu H."/>
            <person name="Gorte O."/>
            <person name="Ochsenreither K."/>
        </authorList>
    </citation>
    <scope>NUCLEOTIDE SEQUENCE [LARGE SCALE GENOMIC DNA]</scope>
    <source>
        <strain evidence="8 9">DSM 27194</strain>
    </source>
</reference>
<dbReference type="EMBL" id="RSCE01000003">
    <property type="protein sequence ID" value="RSH84393.1"/>
    <property type="molecule type" value="Genomic_DNA"/>
</dbReference>
<dbReference type="CDD" id="cd03382">
    <property type="entry name" value="PAP2_dolichyldiphosphatase"/>
    <property type="match status" value="1"/>
</dbReference>
<dbReference type="Gene3D" id="1.20.144.10">
    <property type="entry name" value="Phosphatidic acid phosphatase type 2/haloperoxidase"/>
    <property type="match status" value="1"/>
</dbReference>
<dbReference type="PANTHER" id="PTHR14969">
    <property type="entry name" value="SPHINGOSINE-1-PHOSPHATE PHOSPHOHYDROLASE"/>
    <property type="match status" value="1"/>
</dbReference>
<evidence type="ECO:0000256" key="4">
    <source>
        <dbReference type="ARBA" id="ARBA00022989"/>
    </source>
</evidence>
<dbReference type="Proteomes" id="UP000279236">
    <property type="component" value="Unassembled WGS sequence"/>
</dbReference>
<dbReference type="InterPro" id="IPR039667">
    <property type="entry name" value="Dolichyldiphosphatase_PAP2"/>
</dbReference>
<evidence type="ECO:0000256" key="6">
    <source>
        <dbReference type="SAM" id="Phobius"/>
    </source>
</evidence>
<keyword evidence="4 6" id="KW-1133">Transmembrane helix</keyword>
<organism evidence="8 9">
    <name type="scientific">Apiotrichum porosum</name>
    <dbReference type="NCBI Taxonomy" id="105984"/>
    <lineage>
        <taxon>Eukaryota</taxon>
        <taxon>Fungi</taxon>
        <taxon>Dikarya</taxon>
        <taxon>Basidiomycota</taxon>
        <taxon>Agaricomycotina</taxon>
        <taxon>Tremellomycetes</taxon>
        <taxon>Trichosporonales</taxon>
        <taxon>Trichosporonaceae</taxon>
        <taxon>Apiotrichum</taxon>
    </lineage>
</organism>
<dbReference type="InterPro" id="IPR000326">
    <property type="entry name" value="PAP2/HPO"/>
</dbReference>
<keyword evidence="2 6" id="KW-0812">Transmembrane</keyword>
<keyword evidence="9" id="KW-1185">Reference proteome</keyword>
<proteinExistence type="predicted"/>
<keyword evidence="3" id="KW-0378">Hydrolase</keyword>
<feature type="domain" description="Phosphatidic acid phosphatase type 2/haloperoxidase" evidence="7">
    <location>
        <begin position="55"/>
        <end position="181"/>
    </location>
</feature>
<dbReference type="UniPathway" id="UPA00378"/>
<name>A0A427Y009_9TREE</name>
<gene>
    <name evidence="8" type="ORF">EHS24_005913</name>
</gene>
<evidence type="ECO:0000256" key="2">
    <source>
        <dbReference type="ARBA" id="ARBA00022692"/>
    </source>
</evidence>
<comment type="caution">
    <text evidence="8">The sequence shown here is derived from an EMBL/GenBank/DDBJ whole genome shotgun (WGS) entry which is preliminary data.</text>
</comment>
<dbReference type="GeneID" id="39590456"/>
<feature type="transmembrane region" description="Helical" evidence="6">
    <location>
        <begin position="55"/>
        <end position="76"/>
    </location>
</feature>
<dbReference type="SUPFAM" id="SSF48317">
    <property type="entry name" value="Acid phosphatase/Vanadium-dependent haloperoxidase"/>
    <property type="match status" value="1"/>
</dbReference>
<feature type="transmembrane region" description="Helical" evidence="6">
    <location>
        <begin position="137"/>
        <end position="156"/>
    </location>
</feature>
<evidence type="ECO:0000313" key="8">
    <source>
        <dbReference type="EMBL" id="RSH84393.1"/>
    </source>
</evidence>
<evidence type="ECO:0000256" key="1">
    <source>
        <dbReference type="ARBA" id="ARBA00004141"/>
    </source>
</evidence>
<dbReference type="PANTHER" id="PTHR14969:SF13">
    <property type="entry name" value="AT30094P"/>
    <property type="match status" value="1"/>
</dbReference>
<keyword evidence="5 6" id="KW-0472">Membrane</keyword>
<dbReference type="OrthoDB" id="302705at2759"/>
<feature type="transmembrane region" description="Helical" evidence="6">
    <location>
        <begin position="96"/>
        <end position="116"/>
    </location>
</feature>
<dbReference type="AlphaFoldDB" id="A0A427Y009"/>
<evidence type="ECO:0000313" key="9">
    <source>
        <dbReference type="Proteomes" id="UP000279236"/>
    </source>
</evidence>
<dbReference type="GO" id="GO:0042392">
    <property type="term" value="F:sphingosine-1-phosphate phosphatase activity"/>
    <property type="evidence" value="ECO:0007669"/>
    <property type="project" value="TreeGrafter"/>
</dbReference>
<dbReference type="RefSeq" id="XP_028477841.1">
    <property type="nucleotide sequence ID" value="XM_028621389.1"/>
</dbReference>
<dbReference type="Pfam" id="PF01569">
    <property type="entry name" value="PAP2"/>
    <property type="match status" value="1"/>
</dbReference>
<sequence length="241" mass="25950">MAEHVEYVAKHFSLTHIVYGADDPLGIPLALLSLSPIFLFVAYFALVVFGRRLSLLLLAGGSVFNEAFSLALKRLLREPRPFPDRPHVGDGYGMPSSHAQAGAFLFAWGVGYALSLDKRYPAAAVSDGIKMVRRVRTGVYLFGLLAWSLCVAYSRFALHYHSVPQIVAGYAAGIIAGASWYTATEYIPRVYPTSIPGRIRSGIECVWVGVGGIGGWQVGGADGGWGEGPLFVNSAATKKNQ</sequence>
<comment type="subcellular location">
    <subcellularLocation>
        <location evidence="1">Membrane</location>
        <topology evidence="1">Multi-pass membrane protein</topology>
    </subcellularLocation>
</comment>
<protein>
    <recommendedName>
        <fullName evidence="7">Phosphatidic acid phosphatase type 2/haloperoxidase domain-containing protein</fullName>
    </recommendedName>
</protein>
<dbReference type="SMART" id="SM00014">
    <property type="entry name" value="acidPPc"/>
    <property type="match status" value="1"/>
</dbReference>
<accession>A0A427Y009</accession>